<dbReference type="InterPro" id="IPR045851">
    <property type="entry name" value="AMP-bd_C_sf"/>
</dbReference>
<dbReference type="Gene3D" id="3.40.50.12780">
    <property type="entry name" value="N-terminal domain of ligase-like"/>
    <property type="match status" value="1"/>
</dbReference>
<keyword evidence="3" id="KW-0547">Nucleotide-binding</keyword>
<dbReference type="InterPro" id="IPR020845">
    <property type="entry name" value="AMP-binding_CS"/>
</dbReference>
<dbReference type="Pfam" id="PF00501">
    <property type="entry name" value="AMP-binding"/>
    <property type="match status" value="1"/>
</dbReference>
<dbReference type="OrthoDB" id="9803968at2"/>
<evidence type="ECO:0000259" key="6">
    <source>
        <dbReference type="Pfam" id="PF00501"/>
    </source>
</evidence>
<dbReference type="SUPFAM" id="SSF56801">
    <property type="entry name" value="Acetyl-CoA synthetase-like"/>
    <property type="match status" value="1"/>
</dbReference>
<evidence type="ECO:0000256" key="3">
    <source>
        <dbReference type="ARBA" id="ARBA00022741"/>
    </source>
</evidence>
<dbReference type="GO" id="GO:0005829">
    <property type="term" value="C:cytosol"/>
    <property type="evidence" value="ECO:0007669"/>
    <property type="project" value="TreeGrafter"/>
</dbReference>
<keyword evidence="4" id="KW-0067">ATP-binding</keyword>
<dbReference type="EC" id="6.2.1.1" evidence="1"/>
<dbReference type="PANTHER" id="PTHR24095:SF14">
    <property type="entry name" value="ACETYL-COENZYME A SYNTHETASE 1"/>
    <property type="match status" value="1"/>
</dbReference>
<evidence type="ECO:0000256" key="4">
    <source>
        <dbReference type="ARBA" id="ARBA00022840"/>
    </source>
</evidence>
<sequence>MSFPEIKKSPLTANEHNLNDYQNTCKDFNWQVAQHHLAGNDKQLNITYEAVDRHVDEGFGEQIAIRWLSKQSQQKDISYAELKDQTSRFANILERFAIKSSDTVFGLCNRVPQLYIALLGTLKFGAVFSPLFSAFGPEPIRSRMEIGQARVLITSEALYRKKVMPWRDQLSSLELVLLYNASDNLPENCYDIDALLSRSSADFPARLCPPEQLALVHFTSGTTGKPKGAMHVHQAVLYHSISGFYALDLKPGDRYWCTADPGWVTGTSYGIIAPLCNRVCMIIDEAEFDVEHWYQLLSEQKINVWYTAPTAIRMLMKAGEEVAKKYDLSALRFIASVGEPLNPEAVVWGQKAFGIPFHDNWWQSETGGIMIANFASTAVRPGSMGKPLPGIEVAIMQKQKDGSIKPATAANEIGELALKKGWPSMFRGYLNEELRYQKCFIGDWYLTGDLAMCDNDGYYWFVGRADDVIKSSGHLIGPFEVESVLMEDPAVAEVAVIGLPDEIAGEVVKAFVALKPGHQADQALAKKLLGHARKRLGPAVAPRQIVFRQNLPKTRSGKIMRRLLKARELGLPEGDISTLESDEA</sequence>
<dbReference type="GO" id="GO:0003987">
    <property type="term" value="F:acetate-CoA ligase activity"/>
    <property type="evidence" value="ECO:0007669"/>
    <property type="project" value="UniProtKB-EC"/>
</dbReference>
<keyword evidence="5" id="KW-0007">Acetylation</keyword>
<gene>
    <name evidence="8" type="ORF">SAMN05216175_11531</name>
</gene>
<dbReference type="AlphaFoldDB" id="A0A1I2V5S3"/>
<name>A0A1I2V5S3_9GAMM</name>
<dbReference type="NCBIfam" id="NF003313">
    <property type="entry name" value="PRK04319.1"/>
    <property type="match status" value="1"/>
</dbReference>
<keyword evidence="9" id="KW-1185">Reference proteome</keyword>
<evidence type="ECO:0000259" key="7">
    <source>
        <dbReference type="Pfam" id="PF13193"/>
    </source>
</evidence>
<evidence type="ECO:0000256" key="2">
    <source>
        <dbReference type="ARBA" id="ARBA00022598"/>
    </source>
</evidence>
<protein>
    <recommendedName>
        <fullName evidence="1">acetate--CoA ligase</fullName>
        <ecNumber evidence="1">6.2.1.1</ecNumber>
    </recommendedName>
</protein>
<keyword evidence="2" id="KW-0436">Ligase</keyword>
<feature type="domain" description="AMP-dependent synthetase/ligase" evidence="6">
    <location>
        <begin position="58"/>
        <end position="430"/>
    </location>
</feature>
<dbReference type="GO" id="GO:0006085">
    <property type="term" value="P:acetyl-CoA biosynthetic process"/>
    <property type="evidence" value="ECO:0007669"/>
    <property type="project" value="TreeGrafter"/>
</dbReference>
<dbReference type="InterPro" id="IPR025110">
    <property type="entry name" value="AMP-bd_C"/>
</dbReference>
<dbReference type="InterPro" id="IPR042099">
    <property type="entry name" value="ANL_N_sf"/>
</dbReference>
<reference evidence="9" key="1">
    <citation type="submission" date="2016-10" db="EMBL/GenBank/DDBJ databases">
        <authorList>
            <person name="Varghese N."/>
            <person name="Submissions S."/>
        </authorList>
    </citation>
    <scope>NUCLEOTIDE SEQUENCE [LARGE SCALE GENOMIC DNA]</scope>
    <source>
        <strain evidence="9">CGMCC 1.10971</strain>
    </source>
</reference>
<evidence type="ECO:0000313" key="9">
    <source>
        <dbReference type="Proteomes" id="UP000198623"/>
    </source>
</evidence>
<dbReference type="Pfam" id="PF13193">
    <property type="entry name" value="AMP-binding_C"/>
    <property type="match status" value="1"/>
</dbReference>
<dbReference type="Gene3D" id="3.30.300.30">
    <property type="match status" value="1"/>
</dbReference>
<dbReference type="Proteomes" id="UP000198623">
    <property type="component" value="Unassembled WGS sequence"/>
</dbReference>
<proteinExistence type="predicted"/>
<dbReference type="RefSeq" id="WP_090729779.1">
    <property type="nucleotide sequence ID" value="NZ_FOOU01000015.1"/>
</dbReference>
<evidence type="ECO:0000256" key="1">
    <source>
        <dbReference type="ARBA" id="ARBA00013275"/>
    </source>
</evidence>
<evidence type="ECO:0000313" key="8">
    <source>
        <dbReference type="EMBL" id="SFG83547.1"/>
    </source>
</evidence>
<feature type="domain" description="AMP-binding enzyme C-terminal" evidence="7">
    <location>
        <begin position="480"/>
        <end position="558"/>
    </location>
</feature>
<dbReference type="GO" id="GO:0005524">
    <property type="term" value="F:ATP binding"/>
    <property type="evidence" value="ECO:0007669"/>
    <property type="project" value="UniProtKB-KW"/>
</dbReference>
<evidence type="ECO:0000256" key="5">
    <source>
        <dbReference type="ARBA" id="ARBA00022990"/>
    </source>
</evidence>
<dbReference type="EMBL" id="FOOU01000015">
    <property type="protein sequence ID" value="SFG83547.1"/>
    <property type="molecule type" value="Genomic_DNA"/>
</dbReference>
<accession>A0A1I2V5S3</accession>
<dbReference type="PROSITE" id="PS00455">
    <property type="entry name" value="AMP_BINDING"/>
    <property type="match status" value="1"/>
</dbReference>
<organism evidence="8 9">
    <name type="scientific">Neptunomonas qingdaonensis</name>
    <dbReference type="NCBI Taxonomy" id="1045558"/>
    <lineage>
        <taxon>Bacteria</taxon>
        <taxon>Pseudomonadati</taxon>
        <taxon>Pseudomonadota</taxon>
        <taxon>Gammaproteobacteria</taxon>
        <taxon>Oceanospirillales</taxon>
        <taxon>Oceanospirillaceae</taxon>
        <taxon>Neptunomonas</taxon>
    </lineage>
</organism>
<dbReference type="InterPro" id="IPR000873">
    <property type="entry name" value="AMP-dep_synth/lig_dom"/>
</dbReference>
<dbReference type="PANTHER" id="PTHR24095">
    <property type="entry name" value="ACETYL-COENZYME A SYNTHETASE"/>
    <property type="match status" value="1"/>
</dbReference>
<dbReference type="STRING" id="1045558.SAMN05216175_11531"/>